<dbReference type="PANTHER" id="PTHR22591">
    <property type="entry name" value="XIN"/>
    <property type="match status" value="1"/>
</dbReference>
<feature type="compositionally biased region" description="Basic and acidic residues" evidence="1">
    <location>
        <begin position="276"/>
        <end position="291"/>
    </location>
</feature>
<feature type="region of interest" description="Disordered" evidence="1">
    <location>
        <begin position="46"/>
        <end position="113"/>
    </location>
</feature>
<reference evidence="2" key="1">
    <citation type="journal article" name="BMC Genomics">
        <title>Long-read sequencing and de novo genome assembly of marine medaka (Oryzias melastigma).</title>
        <authorList>
            <person name="Liang P."/>
            <person name="Saqib H.S.A."/>
            <person name="Ni X."/>
            <person name="Shen Y."/>
        </authorList>
    </citation>
    <scope>NUCLEOTIDE SEQUENCE</scope>
    <source>
        <strain evidence="2">Bigg-433</strain>
    </source>
</reference>
<feature type="compositionally biased region" description="Polar residues" evidence="1">
    <location>
        <begin position="101"/>
        <end position="113"/>
    </location>
</feature>
<protein>
    <submittedName>
        <fullName evidence="2">Xin actin-binding repeat-containing protein 1</fullName>
    </submittedName>
</protein>
<dbReference type="Proteomes" id="UP000646548">
    <property type="component" value="Unassembled WGS sequence"/>
</dbReference>
<feature type="compositionally biased region" description="Basic and acidic residues" evidence="1">
    <location>
        <begin position="1"/>
        <end position="14"/>
    </location>
</feature>
<organism evidence="2 3">
    <name type="scientific">Oryzias melastigma</name>
    <name type="common">Marine medaka</name>
    <dbReference type="NCBI Taxonomy" id="30732"/>
    <lineage>
        <taxon>Eukaryota</taxon>
        <taxon>Metazoa</taxon>
        <taxon>Chordata</taxon>
        <taxon>Craniata</taxon>
        <taxon>Vertebrata</taxon>
        <taxon>Euteleostomi</taxon>
        <taxon>Actinopterygii</taxon>
        <taxon>Neopterygii</taxon>
        <taxon>Teleostei</taxon>
        <taxon>Neoteleostei</taxon>
        <taxon>Acanthomorphata</taxon>
        <taxon>Ovalentaria</taxon>
        <taxon>Atherinomorphae</taxon>
        <taxon>Beloniformes</taxon>
        <taxon>Adrianichthyidae</taxon>
        <taxon>Oryziinae</taxon>
        <taxon>Oryzias</taxon>
    </lineage>
</organism>
<evidence type="ECO:0000313" key="2">
    <source>
        <dbReference type="EMBL" id="KAF6716699.1"/>
    </source>
</evidence>
<feature type="compositionally biased region" description="Basic and acidic residues" evidence="1">
    <location>
        <begin position="22"/>
        <end position="32"/>
    </location>
</feature>
<name>A0A834F0L8_ORYME</name>
<dbReference type="EMBL" id="WKFB01000931">
    <property type="protein sequence ID" value="KAF6716699.1"/>
    <property type="molecule type" value="Genomic_DNA"/>
</dbReference>
<feature type="compositionally biased region" description="Basic and acidic residues" evidence="1">
    <location>
        <begin position="470"/>
        <end position="485"/>
    </location>
</feature>
<dbReference type="GO" id="GO:0005925">
    <property type="term" value="C:focal adhesion"/>
    <property type="evidence" value="ECO:0007669"/>
    <property type="project" value="TreeGrafter"/>
</dbReference>
<feature type="region of interest" description="Disordered" evidence="1">
    <location>
        <begin position="252"/>
        <end position="292"/>
    </location>
</feature>
<evidence type="ECO:0000313" key="3">
    <source>
        <dbReference type="Proteomes" id="UP000646548"/>
    </source>
</evidence>
<feature type="compositionally biased region" description="Polar residues" evidence="1">
    <location>
        <begin position="441"/>
        <end position="457"/>
    </location>
</feature>
<feature type="region of interest" description="Disordered" evidence="1">
    <location>
        <begin position="441"/>
        <end position="493"/>
    </location>
</feature>
<accession>A0A834F0L8</accession>
<comment type="caution">
    <text evidence="2">The sequence shown here is derived from an EMBL/GenBank/DDBJ whole genome shotgun (WGS) entry which is preliminary data.</text>
</comment>
<gene>
    <name evidence="2" type="ORF">FQA47_012608</name>
</gene>
<dbReference type="GO" id="GO:0001725">
    <property type="term" value="C:stress fiber"/>
    <property type="evidence" value="ECO:0007669"/>
    <property type="project" value="TreeGrafter"/>
</dbReference>
<dbReference type="AlphaFoldDB" id="A0A834F0L8"/>
<proteinExistence type="predicted"/>
<feature type="compositionally biased region" description="Basic and acidic residues" evidence="1">
    <location>
        <begin position="85"/>
        <end position="94"/>
    </location>
</feature>
<sequence>MDWKNDLRRTHSERSIPSASDKPTRTDTGLRDKMVSVSELVARYQTSVRASSGVKAASRHSTPGATKPERTPSPQPSRETSLEFLLRRNEERKQSGAKPSLTRSKSVGSLQNSSGSIEALMAVFEPKGAAKTKVRSSFPPASTTPNGMEEMPVVMNGEAEDMLSPAEGKKLLTENHIKYEHHESQKVGSQIQTEKRRTIGGIDFEKMAASQAEEKRKLFAEQRDNAVAHPKEVVSVSVRAISALYMSKVATQDSARKLSKPEEQRTFTSGKRTKLTKMEEDSHQAEVEDLPRASSKPLEPLQLSRETLYKQRQKCELRRLLKHTHPELKMVDDFVDEELAEVWSSEEVAAGETGYEGEVLTRRLIFENRALGDNALPSTLKIQTAHGGGERCDFNKTVLEPQTERILEDDTSFNANLELKKYSEEDLKRIDVQATRRIFENQSQSISRPNQDGSQGKVSMFGDEGSILEKQNKQSECKEREHSGDKSSTNNMEEQLQVSCNDAVAQRSGLSSHEVVCSGGTLTEQESFSDSGSQGKMIKTSAALFLNNPFISGNVEQQKSFDSESLNHQSVGAEDGLTVNVKNRTSLFESMPFDKIRHQNKEEVETLVENIKETLSFLFHVKAIHSSGAIIEVNETMKAKRAPFLLSDSGPQIDYDDVTEGGAQNLILQLLPRTNLKPQITYLKEDREGHMQAIGGGCSPSSASVLCKQRHRVQNCQHASACRGHP</sequence>
<dbReference type="PANTHER" id="PTHR22591:SF2">
    <property type="entry name" value="XIN ACTIN-BINDING REPEAT-CONTAINING PROTEIN 1"/>
    <property type="match status" value="1"/>
</dbReference>
<dbReference type="GO" id="GO:0051015">
    <property type="term" value="F:actin filament binding"/>
    <property type="evidence" value="ECO:0007669"/>
    <property type="project" value="TreeGrafter"/>
</dbReference>
<dbReference type="InterPro" id="IPR030072">
    <property type="entry name" value="XIRP1/XIRP2"/>
</dbReference>
<evidence type="ECO:0000256" key="1">
    <source>
        <dbReference type="SAM" id="MobiDB-lite"/>
    </source>
</evidence>
<dbReference type="GO" id="GO:0007015">
    <property type="term" value="P:actin filament organization"/>
    <property type="evidence" value="ECO:0007669"/>
    <property type="project" value="TreeGrafter"/>
</dbReference>
<feature type="region of interest" description="Disordered" evidence="1">
    <location>
        <begin position="1"/>
        <end position="32"/>
    </location>
</feature>
<feature type="compositionally biased region" description="Basic and acidic residues" evidence="1">
    <location>
        <begin position="254"/>
        <end position="265"/>
    </location>
</feature>